<reference evidence="2 3" key="1">
    <citation type="submission" date="2021-06" db="EMBL/GenBank/DDBJ databases">
        <authorList>
            <person name="Palmer J.M."/>
        </authorList>
    </citation>
    <scope>NUCLEOTIDE SEQUENCE [LARGE SCALE GENOMIC DNA]</scope>
    <source>
        <strain evidence="2 3">AS_MEX2019</strain>
        <tissue evidence="2">Muscle</tissue>
    </source>
</reference>
<protein>
    <submittedName>
        <fullName evidence="2">Uncharacterized protein</fullName>
    </submittedName>
</protein>
<accession>A0ABV0ZCQ0</accession>
<organism evidence="2 3">
    <name type="scientific">Ameca splendens</name>
    <dbReference type="NCBI Taxonomy" id="208324"/>
    <lineage>
        <taxon>Eukaryota</taxon>
        <taxon>Metazoa</taxon>
        <taxon>Chordata</taxon>
        <taxon>Craniata</taxon>
        <taxon>Vertebrata</taxon>
        <taxon>Euteleostomi</taxon>
        <taxon>Actinopterygii</taxon>
        <taxon>Neopterygii</taxon>
        <taxon>Teleostei</taxon>
        <taxon>Neoteleostei</taxon>
        <taxon>Acanthomorphata</taxon>
        <taxon>Ovalentaria</taxon>
        <taxon>Atherinomorphae</taxon>
        <taxon>Cyprinodontiformes</taxon>
        <taxon>Goodeidae</taxon>
        <taxon>Ameca</taxon>
    </lineage>
</organism>
<feature type="region of interest" description="Disordered" evidence="1">
    <location>
        <begin position="55"/>
        <end position="79"/>
    </location>
</feature>
<evidence type="ECO:0000256" key="1">
    <source>
        <dbReference type="SAM" id="MobiDB-lite"/>
    </source>
</evidence>
<name>A0ABV0ZCQ0_9TELE</name>
<feature type="compositionally biased region" description="Polar residues" evidence="1">
    <location>
        <begin position="55"/>
        <end position="66"/>
    </location>
</feature>
<comment type="caution">
    <text evidence="2">The sequence shown here is derived from an EMBL/GenBank/DDBJ whole genome shotgun (WGS) entry which is preliminary data.</text>
</comment>
<proteinExistence type="predicted"/>
<dbReference type="EMBL" id="JAHRIP010057992">
    <property type="protein sequence ID" value="MEQ2303675.1"/>
    <property type="molecule type" value="Genomic_DNA"/>
</dbReference>
<evidence type="ECO:0000313" key="3">
    <source>
        <dbReference type="Proteomes" id="UP001469553"/>
    </source>
</evidence>
<keyword evidence="3" id="KW-1185">Reference proteome</keyword>
<gene>
    <name evidence="2" type="ORF">AMECASPLE_019405</name>
</gene>
<dbReference type="Proteomes" id="UP001469553">
    <property type="component" value="Unassembled WGS sequence"/>
</dbReference>
<evidence type="ECO:0000313" key="2">
    <source>
        <dbReference type="EMBL" id="MEQ2303675.1"/>
    </source>
</evidence>
<sequence length="141" mass="15221">MAEAGGSGALILAEAGLENKSIFVLADRRLQLAASLREREGVVVCEGWRGVLQSNNIQSNKPKNTNSGGGEKAGQKHTVHQSSKSISICKKTQDLLCFGVSQIMCYLYSILERGEQICSLGVPQEGYSDGYRSCSIFITCM</sequence>